<proteinExistence type="predicted"/>
<dbReference type="Proteomes" id="UP000240653">
    <property type="component" value="Unassembled WGS sequence"/>
</dbReference>
<feature type="domain" description="Outer membrane protein beta-barrel" evidence="3">
    <location>
        <begin position="9"/>
        <end position="224"/>
    </location>
</feature>
<reference evidence="4 5" key="1">
    <citation type="submission" date="2018-03" db="EMBL/GenBank/DDBJ databases">
        <title>The draft genome of Mesorhizobium soli JCM 19897.</title>
        <authorList>
            <person name="Li L."/>
            <person name="Liu L."/>
            <person name="Liang L."/>
            <person name="Wang T."/>
            <person name="Zhang X."/>
        </authorList>
    </citation>
    <scope>NUCLEOTIDE SEQUENCE [LARGE SCALE GENOMIC DNA]</scope>
    <source>
        <strain evidence="4 5">JCM 19897</strain>
    </source>
</reference>
<evidence type="ECO:0000313" key="5">
    <source>
        <dbReference type="Proteomes" id="UP000240653"/>
    </source>
</evidence>
<protein>
    <submittedName>
        <fullName evidence="4">Cell envelope biogenesis protein OmpA</fullName>
    </submittedName>
</protein>
<feature type="signal peptide" evidence="2">
    <location>
        <begin position="1"/>
        <end position="22"/>
    </location>
</feature>
<evidence type="ECO:0000313" key="4">
    <source>
        <dbReference type="EMBL" id="PSJ62433.1"/>
    </source>
</evidence>
<dbReference type="InterPro" id="IPR027385">
    <property type="entry name" value="Beta-barrel_OMP"/>
</dbReference>
<dbReference type="InterPro" id="IPR011250">
    <property type="entry name" value="OMP/PagP_B-barrel"/>
</dbReference>
<dbReference type="Gene3D" id="2.40.160.20">
    <property type="match status" value="1"/>
</dbReference>
<dbReference type="Pfam" id="PF13505">
    <property type="entry name" value="OMP_b-brl"/>
    <property type="match status" value="1"/>
</dbReference>
<evidence type="ECO:0000256" key="1">
    <source>
        <dbReference type="ARBA" id="ARBA00022729"/>
    </source>
</evidence>
<dbReference type="SUPFAM" id="SSF56925">
    <property type="entry name" value="OMPA-like"/>
    <property type="match status" value="1"/>
</dbReference>
<sequence length="257" mass="28077">MRKFLTALAALMAGGMSVPAMAADLVEQPVVVAPAIGAWYIRGYLGMTNQRLGELRSDLYNDPTIVAYGWHDKGGFSSSPLFGGGIGYQYNDWVRGDVTLEYRGAADFNALDWVDHGGGNAYTNEFHAKKSEWLFLANGYVDLGEFGPFVPYVGAGIGTSRNTISQFRDVNVMNRGGAWADSDAQWNFAWALHAGLGIKATDRMTIDLGYSFVNLGNARTGPEINYDPVANPGPYDGVQFHRLTSHDLKLGIRYAFN</sequence>
<dbReference type="OrthoDB" id="5643626at2"/>
<dbReference type="RefSeq" id="WP_106723605.1">
    <property type="nucleotide sequence ID" value="NZ_PXYL01000003.1"/>
</dbReference>
<dbReference type="EMBL" id="PXYL01000003">
    <property type="protein sequence ID" value="PSJ62433.1"/>
    <property type="molecule type" value="Genomic_DNA"/>
</dbReference>
<dbReference type="AlphaFoldDB" id="A0A2P7SIY2"/>
<accession>A0A2P7SIY2</accession>
<feature type="chain" id="PRO_5015176906" evidence="2">
    <location>
        <begin position="23"/>
        <end position="257"/>
    </location>
</feature>
<keyword evidence="5" id="KW-1185">Reference proteome</keyword>
<gene>
    <name evidence="4" type="ORF">C7I85_08395</name>
</gene>
<evidence type="ECO:0000256" key="2">
    <source>
        <dbReference type="SAM" id="SignalP"/>
    </source>
</evidence>
<name>A0A2P7SIY2_9HYPH</name>
<organism evidence="4 5">
    <name type="scientific">Pseudaminobacter soli</name>
    <name type="common">ex Li et al. 2025</name>
    <dbReference type="NCBI Taxonomy" id="1295366"/>
    <lineage>
        <taxon>Bacteria</taxon>
        <taxon>Pseudomonadati</taxon>
        <taxon>Pseudomonadota</taxon>
        <taxon>Alphaproteobacteria</taxon>
        <taxon>Hyphomicrobiales</taxon>
        <taxon>Phyllobacteriaceae</taxon>
        <taxon>Pseudaminobacter</taxon>
    </lineage>
</organism>
<keyword evidence="1 2" id="KW-0732">Signal</keyword>
<comment type="caution">
    <text evidence="4">The sequence shown here is derived from an EMBL/GenBank/DDBJ whole genome shotgun (WGS) entry which is preliminary data.</text>
</comment>
<evidence type="ECO:0000259" key="3">
    <source>
        <dbReference type="Pfam" id="PF13505"/>
    </source>
</evidence>